<comment type="caution">
    <text evidence="2">The sequence shown here is derived from an EMBL/GenBank/DDBJ whole genome shotgun (WGS) entry which is preliminary data.</text>
</comment>
<dbReference type="InterPro" id="IPR021354">
    <property type="entry name" value="DUF2975"/>
</dbReference>
<feature type="transmembrane region" description="Helical" evidence="1">
    <location>
        <begin position="147"/>
        <end position="164"/>
    </location>
</feature>
<evidence type="ECO:0000313" key="2">
    <source>
        <dbReference type="EMBL" id="TXD67984.1"/>
    </source>
</evidence>
<feature type="transmembrane region" description="Helical" evidence="1">
    <location>
        <begin position="109"/>
        <end position="127"/>
    </location>
</feature>
<feature type="transmembrane region" description="Helical" evidence="1">
    <location>
        <begin position="12"/>
        <end position="36"/>
    </location>
</feature>
<keyword evidence="1" id="KW-0472">Membrane</keyword>
<dbReference type="RefSeq" id="WP_111816290.1">
    <property type="nucleotide sequence ID" value="NZ_CBCRZQ010000006.1"/>
</dbReference>
<proteinExistence type="predicted"/>
<evidence type="ECO:0000256" key="1">
    <source>
        <dbReference type="SAM" id="Phobius"/>
    </source>
</evidence>
<dbReference type="OrthoDB" id="672524at2"/>
<organism evidence="2 3">
    <name type="scientific">Aequorivita lipolytica</name>
    <dbReference type="NCBI Taxonomy" id="153267"/>
    <lineage>
        <taxon>Bacteria</taxon>
        <taxon>Pseudomonadati</taxon>
        <taxon>Bacteroidota</taxon>
        <taxon>Flavobacteriia</taxon>
        <taxon>Flavobacteriales</taxon>
        <taxon>Flavobacteriaceae</taxon>
        <taxon>Aequorivita</taxon>
    </lineage>
</organism>
<feature type="transmembrane region" description="Helical" evidence="1">
    <location>
        <begin position="63"/>
        <end position="89"/>
    </location>
</feature>
<protein>
    <submittedName>
        <fullName evidence="2">DUF2975 domain-containing protein</fullName>
    </submittedName>
</protein>
<dbReference type="Proteomes" id="UP000321945">
    <property type="component" value="Unassembled WGS sequence"/>
</dbReference>
<dbReference type="Pfam" id="PF11188">
    <property type="entry name" value="DUF2975"/>
    <property type="match status" value="1"/>
</dbReference>
<accession>A0A5C6YLB8</accession>
<reference evidence="2 3" key="1">
    <citation type="submission" date="2019-08" db="EMBL/GenBank/DDBJ databases">
        <title>Genome of Aequorivita lipolytica Y10-2 (type strain).</title>
        <authorList>
            <person name="Bowman J.P."/>
        </authorList>
    </citation>
    <scope>NUCLEOTIDE SEQUENCE [LARGE SCALE GENOMIC DNA]</scope>
    <source>
        <strain evidence="2 3">Y10-2</strain>
    </source>
</reference>
<name>A0A5C6YLB8_9FLAO</name>
<keyword evidence="1" id="KW-0812">Transmembrane</keyword>
<gene>
    <name evidence="2" type="ORF">ESV24_14160</name>
</gene>
<keyword evidence="3" id="KW-1185">Reference proteome</keyword>
<evidence type="ECO:0000313" key="3">
    <source>
        <dbReference type="Proteomes" id="UP000321945"/>
    </source>
</evidence>
<dbReference type="AlphaFoldDB" id="A0A5C6YLB8"/>
<keyword evidence="1" id="KW-1133">Transmembrane helix</keyword>
<dbReference type="EMBL" id="VORU01000017">
    <property type="protein sequence ID" value="TXD67984.1"/>
    <property type="molecule type" value="Genomic_DNA"/>
</dbReference>
<sequence>MSKRNNFIWKGIQVICWLIFFGYCIQTGALIFNYVFSLFKPIATHNLHLGLDLSELYLKSKSIYTLVFALIVAISALKAYLFFVVLKLFKTLNITKPFSENVSGIITKITYYTLSIAIISIVAQEIVSQLSDKGYNVGIVERYWNDGGAYLLMTAILFAIAFIFKKGIELQNENDLTV</sequence>